<dbReference type="KEGG" id="sus:Acid_2581"/>
<gene>
    <name evidence="2" type="ordered locus">Acid_2581</name>
</gene>
<feature type="chain" id="PRO_5004163098" description="IPT/TIG domain-containing protein" evidence="1">
    <location>
        <begin position="20"/>
        <end position="560"/>
    </location>
</feature>
<dbReference type="EMBL" id="CP000473">
    <property type="protein sequence ID" value="ABJ83570.1"/>
    <property type="molecule type" value="Genomic_DNA"/>
</dbReference>
<sequence precursor="true">MSPTPRVFLGLLLASGLSAQFHGLSSTADGTSVYFASTLRLKGAPPLLNGKIFVARQDGVSLYRARERTAPPANSPACTVGGFSDYLGAETAANGVVALAYGSSGVGGCSYPPNASFTQITTASGDTSVPGIARLSPNGRYALVYLAATSRPGSAFALSILDVQSGAQTPIAVPAPPFPQYVSMPPADARVIANDGTAILGVTDGSTKNSGYLLKPSAGAQSFPVADGLPLIIDADAAKVLYQRQGGLYLFDLHTSGSTLLMSAAQSASGFRMSDDARRLLYIGDGQVHLLDTTTLVDRALTNDAAKVAEATISGDGKVVYAVTVVGRLLKIDVASGAAIEVIGRTPYLSAFGRSFLPGLTATVSASGLSDTVINGTVPLNDWLGNVTMWIGDRKVPVIQLTPSSVSILVPWNVQLGGGPIRILAEAPGDHTPFYFPEAEATVEADGPRAGAIARQDWQPTYSGPVNTGEIIHVYAVGFGPVAPEVPDGAAAPAAEPLARLTQSLTCSNAEILYAGLAPYAVERVYQLDIRIGPTPGYQKFTCTLGNGARFVFLTLNVVQ</sequence>
<dbReference type="SUPFAM" id="SSF82171">
    <property type="entry name" value="DPP6 N-terminal domain-like"/>
    <property type="match status" value="1"/>
</dbReference>
<dbReference type="Gene3D" id="2.120.10.30">
    <property type="entry name" value="TolB, C-terminal domain"/>
    <property type="match status" value="1"/>
</dbReference>
<organism evidence="2">
    <name type="scientific">Solibacter usitatus (strain Ellin6076)</name>
    <dbReference type="NCBI Taxonomy" id="234267"/>
    <lineage>
        <taxon>Bacteria</taxon>
        <taxon>Pseudomonadati</taxon>
        <taxon>Acidobacteriota</taxon>
        <taxon>Terriglobia</taxon>
        <taxon>Bryobacterales</taxon>
        <taxon>Solibacteraceae</taxon>
        <taxon>Candidatus Solibacter</taxon>
    </lineage>
</organism>
<name>Q024K6_SOLUE</name>
<reference evidence="2" key="1">
    <citation type="submission" date="2006-10" db="EMBL/GenBank/DDBJ databases">
        <title>Complete sequence of Solibacter usitatus Ellin6076.</title>
        <authorList>
            <consortium name="US DOE Joint Genome Institute"/>
            <person name="Copeland A."/>
            <person name="Lucas S."/>
            <person name="Lapidus A."/>
            <person name="Barry K."/>
            <person name="Detter J.C."/>
            <person name="Glavina del Rio T."/>
            <person name="Hammon N."/>
            <person name="Israni S."/>
            <person name="Dalin E."/>
            <person name="Tice H."/>
            <person name="Pitluck S."/>
            <person name="Thompson L.S."/>
            <person name="Brettin T."/>
            <person name="Bruce D."/>
            <person name="Han C."/>
            <person name="Tapia R."/>
            <person name="Gilna P."/>
            <person name="Schmutz J."/>
            <person name="Larimer F."/>
            <person name="Land M."/>
            <person name="Hauser L."/>
            <person name="Kyrpides N."/>
            <person name="Mikhailova N."/>
            <person name="Janssen P.H."/>
            <person name="Kuske C.R."/>
            <person name="Richardson P."/>
        </authorList>
    </citation>
    <scope>NUCLEOTIDE SEQUENCE</scope>
    <source>
        <strain evidence="2">Ellin6076</strain>
    </source>
</reference>
<dbReference type="eggNOG" id="COG0823">
    <property type="taxonomic scope" value="Bacteria"/>
</dbReference>
<dbReference type="AlphaFoldDB" id="Q024K6"/>
<evidence type="ECO:0008006" key="3">
    <source>
        <dbReference type="Google" id="ProtNLM"/>
    </source>
</evidence>
<keyword evidence="1" id="KW-0732">Signal</keyword>
<protein>
    <recommendedName>
        <fullName evidence="3">IPT/TIG domain-containing protein</fullName>
    </recommendedName>
</protein>
<dbReference type="NCBIfam" id="TIGR03437">
    <property type="entry name" value="Soli_cterm"/>
    <property type="match status" value="1"/>
</dbReference>
<evidence type="ECO:0000256" key="1">
    <source>
        <dbReference type="SAM" id="SignalP"/>
    </source>
</evidence>
<accession>Q024K6</accession>
<dbReference type="InParanoid" id="Q024K6"/>
<dbReference type="InterPro" id="IPR011042">
    <property type="entry name" value="6-blade_b-propeller_TolB-like"/>
</dbReference>
<feature type="signal peptide" evidence="1">
    <location>
        <begin position="1"/>
        <end position="19"/>
    </location>
</feature>
<dbReference type="HOGENOM" id="CLU_488242_0_0_0"/>
<proteinExistence type="predicted"/>
<evidence type="ECO:0000313" key="2">
    <source>
        <dbReference type="EMBL" id="ABJ83570.1"/>
    </source>
</evidence>
<dbReference type="InterPro" id="IPR017803">
    <property type="entry name" value="CHP03437_C"/>
</dbReference>